<evidence type="ECO:0000313" key="2">
    <source>
        <dbReference type="Proteomes" id="UP000053647"/>
    </source>
</evidence>
<reference evidence="2" key="2">
    <citation type="submission" date="2015-01" db="EMBL/GenBank/DDBJ databases">
        <title>Evolutionary Origins and Diversification of the Mycorrhizal Mutualists.</title>
        <authorList>
            <consortium name="DOE Joint Genome Institute"/>
            <consortium name="Mycorrhizal Genomics Consortium"/>
            <person name="Kohler A."/>
            <person name="Kuo A."/>
            <person name="Nagy L.G."/>
            <person name="Floudas D."/>
            <person name="Copeland A."/>
            <person name="Barry K.W."/>
            <person name="Cichocki N."/>
            <person name="Veneault-Fourrey C."/>
            <person name="LaButti K."/>
            <person name="Lindquist E.A."/>
            <person name="Lipzen A."/>
            <person name="Lundell T."/>
            <person name="Morin E."/>
            <person name="Murat C."/>
            <person name="Riley R."/>
            <person name="Ohm R."/>
            <person name="Sun H."/>
            <person name="Tunlid A."/>
            <person name="Henrissat B."/>
            <person name="Grigoriev I.V."/>
            <person name="Hibbett D.S."/>
            <person name="Martin F."/>
        </authorList>
    </citation>
    <scope>NUCLEOTIDE SEQUENCE [LARGE SCALE GENOMIC DNA]</scope>
    <source>
        <strain evidence="2">ATCC 200175</strain>
    </source>
</reference>
<proteinExistence type="predicted"/>
<organism evidence="1 2">
    <name type="scientific">Paxillus involutus ATCC 200175</name>
    <dbReference type="NCBI Taxonomy" id="664439"/>
    <lineage>
        <taxon>Eukaryota</taxon>
        <taxon>Fungi</taxon>
        <taxon>Dikarya</taxon>
        <taxon>Basidiomycota</taxon>
        <taxon>Agaricomycotina</taxon>
        <taxon>Agaricomycetes</taxon>
        <taxon>Agaricomycetidae</taxon>
        <taxon>Boletales</taxon>
        <taxon>Paxilineae</taxon>
        <taxon>Paxillaceae</taxon>
        <taxon>Paxillus</taxon>
    </lineage>
</organism>
<sequence length="219" mass="24255">MIDLKPADLSFNTAFDDFLHGAPDLVLHMVANIQYYYDCSNKAEEQRTSTQLTTEWSLPIREQGEHLDDEIDEELVSNGQVIEDIGEIDVEEAMKERFSTREQLYASVAIGIGEDVGVFDEGGQLPNSMGDHARVAKEDDIALLQRWSDVIQNADENLGEVIPERIASTENDLGNINSASTSRLEDMTGSVTFKKPTTTERSSGGQGLNEEQLMALTIL</sequence>
<dbReference type="HOGENOM" id="CLU_1261878_0_0_1"/>
<keyword evidence="2" id="KW-1185">Reference proteome</keyword>
<protein>
    <submittedName>
        <fullName evidence="1">Unplaced genomic scaffold PAXINscaffold_17, whole genome shotgun sequence</fullName>
    </submittedName>
</protein>
<reference evidence="1 2" key="1">
    <citation type="submission" date="2014-06" db="EMBL/GenBank/DDBJ databases">
        <authorList>
            <consortium name="DOE Joint Genome Institute"/>
            <person name="Kuo A."/>
            <person name="Kohler A."/>
            <person name="Nagy L.G."/>
            <person name="Floudas D."/>
            <person name="Copeland A."/>
            <person name="Barry K.W."/>
            <person name="Cichocki N."/>
            <person name="Veneault-Fourrey C."/>
            <person name="LaButti K."/>
            <person name="Lindquist E.A."/>
            <person name="Lipzen A."/>
            <person name="Lundell T."/>
            <person name="Morin E."/>
            <person name="Murat C."/>
            <person name="Sun H."/>
            <person name="Tunlid A."/>
            <person name="Henrissat B."/>
            <person name="Grigoriev I.V."/>
            <person name="Hibbett D.S."/>
            <person name="Martin F."/>
            <person name="Nordberg H.P."/>
            <person name="Cantor M.N."/>
            <person name="Hua S.X."/>
        </authorList>
    </citation>
    <scope>NUCLEOTIDE SEQUENCE [LARGE SCALE GENOMIC DNA]</scope>
    <source>
        <strain evidence="1 2">ATCC 200175</strain>
    </source>
</reference>
<dbReference type="OrthoDB" id="3050185at2759"/>
<dbReference type="EMBL" id="KN819339">
    <property type="protein sequence ID" value="KIJ15056.1"/>
    <property type="molecule type" value="Genomic_DNA"/>
</dbReference>
<dbReference type="Proteomes" id="UP000053647">
    <property type="component" value="Unassembled WGS sequence"/>
</dbReference>
<gene>
    <name evidence="1" type="ORF">PAXINDRAFT_12316</name>
</gene>
<dbReference type="AlphaFoldDB" id="A0A0C9U7D9"/>
<accession>A0A0C9U7D9</accession>
<evidence type="ECO:0000313" key="1">
    <source>
        <dbReference type="EMBL" id="KIJ15056.1"/>
    </source>
</evidence>
<name>A0A0C9U7D9_PAXIN</name>